<reference evidence="1" key="1">
    <citation type="journal article" date="2015" name="Nature">
        <title>Complex archaea that bridge the gap between prokaryotes and eukaryotes.</title>
        <authorList>
            <person name="Spang A."/>
            <person name="Saw J.H."/>
            <person name="Jorgensen S.L."/>
            <person name="Zaremba-Niedzwiedzka K."/>
            <person name="Martijn J."/>
            <person name="Lind A.E."/>
            <person name="van Eijk R."/>
            <person name="Schleper C."/>
            <person name="Guy L."/>
            <person name="Ettema T.J."/>
        </authorList>
    </citation>
    <scope>NUCLEOTIDE SEQUENCE</scope>
</reference>
<gene>
    <name evidence="1" type="ORF">LCGC14_1986090</name>
</gene>
<accession>A0A0F9F7S2</accession>
<organism evidence="1">
    <name type="scientific">marine sediment metagenome</name>
    <dbReference type="NCBI Taxonomy" id="412755"/>
    <lineage>
        <taxon>unclassified sequences</taxon>
        <taxon>metagenomes</taxon>
        <taxon>ecological metagenomes</taxon>
    </lineage>
</organism>
<protein>
    <submittedName>
        <fullName evidence="1">Uncharacterized protein</fullName>
    </submittedName>
</protein>
<comment type="caution">
    <text evidence="1">The sequence shown here is derived from an EMBL/GenBank/DDBJ whole genome shotgun (WGS) entry which is preliminary data.</text>
</comment>
<evidence type="ECO:0000313" key="1">
    <source>
        <dbReference type="EMBL" id="KKL82308.1"/>
    </source>
</evidence>
<dbReference type="AlphaFoldDB" id="A0A0F9F7S2"/>
<sequence>MGPFYQRRPRRDNPHGSRGMMTVAALYVEPNGVYADVPGIDPWDEHRDARLYAGPHPIVAHPPCARWGRYWSGGPSAKVRRKLGDDDGCFKAALAAVRRWGGVLEHPEASHAWCWFELNIPPRSGGWVNADFEGGWTCCVEQGHYGHRARKMTWLYAKGFVPPLLIWGKSEAKIRLDDGFHSAEERRRAVKTGACQRMSKKERVATPIAFRDLLISCAEMTTSMGAVA</sequence>
<name>A0A0F9F7S2_9ZZZZ</name>
<dbReference type="EMBL" id="LAZR01022310">
    <property type="protein sequence ID" value="KKL82308.1"/>
    <property type="molecule type" value="Genomic_DNA"/>
</dbReference>
<proteinExistence type="predicted"/>